<evidence type="ECO:0000313" key="3">
    <source>
        <dbReference type="Proteomes" id="UP000030673"/>
    </source>
</evidence>
<feature type="region of interest" description="Disordered" evidence="1">
    <location>
        <begin position="1"/>
        <end position="56"/>
    </location>
</feature>
<reference evidence="2 3" key="1">
    <citation type="submission" date="2013-02" db="EMBL/GenBank/DDBJ databases">
        <title>The Genome Sequence of Plasmodium falciparum NF54.</title>
        <authorList>
            <consortium name="The Broad Institute Genome Sequencing Platform"/>
            <consortium name="The Broad Institute Genome Sequencing Center for Infectious Disease"/>
            <person name="Neafsey D."/>
            <person name="Cheeseman I."/>
            <person name="Volkman S."/>
            <person name="Adams J."/>
            <person name="Walker B."/>
            <person name="Young S.K."/>
            <person name="Zeng Q."/>
            <person name="Gargeya S."/>
            <person name="Fitzgerald M."/>
            <person name="Haas B."/>
            <person name="Abouelleil A."/>
            <person name="Alvarado L."/>
            <person name="Arachchi H.M."/>
            <person name="Berlin A.M."/>
            <person name="Chapman S.B."/>
            <person name="Dewar J."/>
            <person name="Goldberg J."/>
            <person name="Griggs A."/>
            <person name="Gujja S."/>
            <person name="Hansen M."/>
            <person name="Howarth C."/>
            <person name="Imamovic A."/>
            <person name="Larimer J."/>
            <person name="McCowan C."/>
            <person name="Murphy C."/>
            <person name="Neiman D."/>
            <person name="Pearson M."/>
            <person name="Priest M."/>
            <person name="Roberts A."/>
            <person name="Saif S."/>
            <person name="Shea T."/>
            <person name="Sisk P."/>
            <person name="Sykes S."/>
            <person name="Wortman J."/>
            <person name="Nusbaum C."/>
            <person name="Birren B."/>
        </authorList>
    </citation>
    <scope>NUCLEOTIDE SEQUENCE [LARGE SCALE GENOMIC DNA]</scope>
    <source>
        <strain evidence="2 3">NF54</strain>
    </source>
</reference>
<dbReference type="AlphaFoldDB" id="W7KDF8"/>
<protein>
    <submittedName>
        <fullName evidence="2">Uncharacterized protein</fullName>
    </submittedName>
</protein>
<feature type="compositionally biased region" description="Acidic residues" evidence="1">
    <location>
        <begin position="451"/>
        <end position="462"/>
    </location>
</feature>
<evidence type="ECO:0000256" key="1">
    <source>
        <dbReference type="SAM" id="MobiDB-lite"/>
    </source>
</evidence>
<dbReference type="GO" id="GO:0003697">
    <property type="term" value="F:single-stranded DNA binding"/>
    <property type="evidence" value="ECO:0007669"/>
    <property type="project" value="TreeGrafter"/>
</dbReference>
<dbReference type="GO" id="GO:0003690">
    <property type="term" value="F:double-stranded DNA binding"/>
    <property type="evidence" value="ECO:0007669"/>
    <property type="project" value="TreeGrafter"/>
</dbReference>
<sequence length="563" mass="67767">MSFKNNEKYMDEENDQESDDEFFKVKRKPQINVDAEEDEDNNNNNNNNNNNSNISNHMNEFDLEEEDEDDYEDENYIVGETIEIDESKLKNEKIEEDIFNENNLLHGIKTRELLEQEILILFSNMLKKETILCKDIKSGSNDPMDEISLFKDDMVDDKELKDFEKSSLKIKNKEVYNFIYNKMNLHIKENKKKDEKEKKNKIHNNDENNNMIYYKNIDKTHYILDNNVVHILNDINTYLKRERDYMNRKFGTYIDSTYKNPMYVTLYIFNNDILKDIILQVIDIIRNDFDHAIYKDIDENQLIKNLIILINHLTTRPSKEWFDYWKRHMPTFNDKKSEYNVYKYLQLQKSDRRILYDTLKNDIYIKELQKRSDILDQYQKGLQSLKCLLANKNFLTMLNEFRYNTQLFIDADYREIEENEKVMEMQRRENELLEEKKRLKQELESYHDDSSTDDDSSADEQQDERREVLTHNDPINKKDDPINKNDDPINKNDDPINKNDDNINKNDDNINKNDDNICNSNDHTHNSNDHTHNSNDHTHVMTIHIIVMTIHIIVRTMHILVMR</sequence>
<evidence type="ECO:0000313" key="2">
    <source>
        <dbReference type="EMBL" id="EWC91015.1"/>
    </source>
</evidence>
<keyword evidence="3" id="KW-1185">Reference proteome</keyword>
<dbReference type="PANTHER" id="PTHR15361:SF5">
    <property type="entry name" value="C3H1-TYPE DOMAIN-CONTAINING PROTEIN"/>
    <property type="match status" value="1"/>
</dbReference>
<feature type="compositionally biased region" description="Basic and acidic residues" evidence="1">
    <location>
        <begin position="522"/>
        <end position="535"/>
    </location>
</feature>
<dbReference type="GO" id="GO:0036297">
    <property type="term" value="P:interstrand cross-link repair"/>
    <property type="evidence" value="ECO:0007669"/>
    <property type="project" value="TreeGrafter"/>
</dbReference>
<accession>W7KDF8</accession>
<dbReference type="InterPro" id="IPR052003">
    <property type="entry name" value="HR_DNA-Binding_Protein"/>
</dbReference>
<dbReference type="GO" id="GO:0000724">
    <property type="term" value="P:double-strand break repair via homologous recombination"/>
    <property type="evidence" value="ECO:0007669"/>
    <property type="project" value="TreeGrafter"/>
</dbReference>
<dbReference type="Proteomes" id="UP000030673">
    <property type="component" value="Unassembled WGS sequence"/>
</dbReference>
<feature type="compositionally biased region" description="Basic and acidic residues" evidence="1">
    <location>
        <begin position="463"/>
        <end position="515"/>
    </location>
</feature>
<gene>
    <name evidence="2" type="ORF">PFNF54_00260</name>
</gene>
<dbReference type="EMBL" id="KE123721">
    <property type="protein sequence ID" value="EWC91015.1"/>
    <property type="molecule type" value="Genomic_DNA"/>
</dbReference>
<feature type="region of interest" description="Disordered" evidence="1">
    <location>
        <begin position="442"/>
        <end position="535"/>
    </location>
</feature>
<feature type="compositionally biased region" description="Basic and acidic residues" evidence="1">
    <location>
        <begin position="1"/>
        <end position="11"/>
    </location>
</feature>
<name>W7KDF8_PLAFO</name>
<proteinExistence type="predicted"/>
<organism evidence="2 3">
    <name type="scientific">Plasmodium falciparum (isolate NF54)</name>
    <dbReference type="NCBI Taxonomy" id="5843"/>
    <lineage>
        <taxon>Eukaryota</taxon>
        <taxon>Sar</taxon>
        <taxon>Alveolata</taxon>
        <taxon>Apicomplexa</taxon>
        <taxon>Aconoidasida</taxon>
        <taxon>Haemosporida</taxon>
        <taxon>Plasmodiidae</taxon>
        <taxon>Plasmodium</taxon>
        <taxon>Plasmodium (Laverania)</taxon>
    </lineage>
</organism>
<feature type="compositionally biased region" description="Low complexity" evidence="1">
    <location>
        <begin position="42"/>
        <end position="56"/>
    </location>
</feature>
<dbReference type="PANTHER" id="PTHR15361">
    <property type="entry name" value="RAD51/NUKS-INTERACTING PROTEIN"/>
    <property type="match status" value="1"/>
</dbReference>